<reference evidence="1 2" key="1">
    <citation type="submission" date="2021-12" db="EMBL/GenBank/DDBJ databases">
        <title>Siccirubricoccus leaddurans sp. nov., a high concentration Zn2+ tolerance bacterium.</title>
        <authorList>
            <person name="Cao Y."/>
        </authorList>
    </citation>
    <scope>NUCLEOTIDE SEQUENCE [LARGE SCALE GENOMIC DNA]</scope>
    <source>
        <strain evidence="1 2">KC 17139</strain>
    </source>
</reference>
<evidence type="ECO:0000313" key="1">
    <source>
        <dbReference type="EMBL" id="MCO6414598.1"/>
    </source>
</evidence>
<proteinExistence type="predicted"/>
<dbReference type="Proteomes" id="UP001523392">
    <property type="component" value="Unassembled WGS sequence"/>
</dbReference>
<evidence type="ECO:0000313" key="2">
    <source>
        <dbReference type="Proteomes" id="UP001523392"/>
    </source>
</evidence>
<name>A0ABT1CY57_9PROT</name>
<organism evidence="1 2">
    <name type="scientific">Siccirubricoccus soli</name>
    <dbReference type="NCBI Taxonomy" id="2899147"/>
    <lineage>
        <taxon>Bacteria</taxon>
        <taxon>Pseudomonadati</taxon>
        <taxon>Pseudomonadota</taxon>
        <taxon>Alphaproteobacteria</taxon>
        <taxon>Acetobacterales</taxon>
        <taxon>Roseomonadaceae</taxon>
        <taxon>Siccirubricoccus</taxon>
    </lineage>
</organism>
<protein>
    <recommendedName>
        <fullName evidence="3">Secreted protein</fullName>
    </recommendedName>
</protein>
<dbReference type="RefSeq" id="WP_252951189.1">
    <property type="nucleotide sequence ID" value="NZ_JAFIRR010000001.1"/>
</dbReference>
<evidence type="ECO:0008006" key="3">
    <source>
        <dbReference type="Google" id="ProtNLM"/>
    </source>
</evidence>
<comment type="caution">
    <text evidence="1">The sequence shown here is derived from an EMBL/GenBank/DDBJ whole genome shotgun (WGS) entry which is preliminary data.</text>
</comment>
<sequence length="65" mass="6806">MEQFILVLLVARGLSGPTPPLTHDYLPFPSLLACETAAAHTPLPPGLRLVCLPVPAGPPVLSAMH</sequence>
<keyword evidence="2" id="KW-1185">Reference proteome</keyword>
<dbReference type="EMBL" id="JAFIRR010000001">
    <property type="protein sequence ID" value="MCO6414598.1"/>
    <property type="molecule type" value="Genomic_DNA"/>
</dbReference>
<gene>
    <name evidence="1" type="ORF">JYK14_00180</name>
</gene>
<accession>A0ABT1CY57</accession>